<name>K1Q8M3_MAGGI</name>
<organism evidence="2">
    <name type="scientific">Magallana gigas</name>
    <name type="common">Pacific oyster</name>
    <name type="synonym">Crassostrea gigas</name>
    <dbReference type="NCBI Taxonomy" id="29159"/>
    <lineage>
        <taxon>Eukaryota</taxon>
        <taxon>Metazoa</taxon>
        <taxon>Spiralia</taxon>
        <taxon>Lophotrochozoa</taxon>
        <taxon>Mollusca</taxon>
        <taxon>Bivalvia</taxon>
        <taxon>Autobranchia</taxon>
        <taxon>Pteriomorphia</taxon>
        <taxon>Ostreida</taxon>
        <taxon>Ostreoidea</taxon>
        <taxon>Ostreidae</taxon>
        <taxon>Magallana</taxon>
    </lineage>
</organism>
<evidence type="ECO:0000256" key="1">
    <source>
        <dbReference type="SAM" id="MobiDB-lite"/>
    </source>
</evidence>
<dbReference type="EMBL" id="JH816676">
    <property type="protein sequence ID" value="EKC27699.1"/>
    <property type="molecule type" value="Genomic_DNA"/>
</dbReference>
<protein>
    <submittedName>
        <fullName evidence="2">Uncharacterized protein</fullName>
    </submittedName>
</protein>
<dbReference type="InParanoid" id="K1Q8M3"/>
<evidence type="ECO:0000313" key="2">
    <source>
        <dbReference type="EMBL" id="EKC27699.1"/>
    </source>
</evidence>
<sequence>MSGARRTSMDGDRGVEKSRHVLLLREKLAEQNKTQELSKLDKEASNKSKKAKHDQEKEEILNKSDISEDKSVEKWEKDDATEKYERQGHGVYNFTTDGSREQELTAKCLRYILQGKSLLSPPTPKLLSQMTESMASNTTTDSDADLIPSDQSMLSSIASSSASDLCRYPDASPIRTIGLGNESVRITEAPLYIQIFNLYYIFSFVLYRHANNPPPNITVSKSCDSLMSNSTSEVCDRKFSLPIKPNTTDLDDDNYIPLVDEVRVSPVVSRKGYLNFLEEKHTGWVKKYVVG</sequence>
<feature type="compositionally biased region" description="Basic and acidic residues" evidence="1">
    <location>
        <begin position="36"/>
        <end position="46"/>
    </location>
</feature>
<dbReference type="HOGENOM" id="CLU_957274_0_0_1"/>
<reference evidence="2" key="1">
    <citation type="journal article" date="2012" name="Nature">
        <title>The oyster genome reveals stress adaptation and complexity of shell formation.</title>
        <authorList>
            <person name="Zhang G."/>
            <person name="Fang X."/>
            <person name="Guo X."/>
            <person name="Li L."/>
            <person name="Luo R."/>
            <person name="Xu F."/>
            <person name="Yang P."/>
            <person name="Zhang L."/>
            <person name="Wang X."/>
            <person name="Qi H."/>
            <person name="Xiong Z."/>
            <person name="Que H."/>
            <person name="Xie Y."/>
            <person name="Holland P.W."/>
            <person name="Paps J."/>
            <person name="Zhu Y."/>
            <person name="Wu F."/>
            <person name="Chen Y."/>
            <person name="Wang J."/>
            <person name="Peng C."/>
            <person name="Meng J."/>
            <person name="Yang L."/>
            <person name="Liu J."/>
            <person name="Wen B."/>
            <person name="Zhang N."/>
            <person name="Huang Z."/>
            <person name="Zhu Q."/>
            <person name="Feng Y."/>
            <person name="Mount A."/>
            <person name="Hedgecock D."/>
            <person name="Xu Z."/>
            <person name="Liu Y."/>
            <person name="Domazet-Loso T."/>
            <person name="Du Y."/>
            <person name="Sun X."/>
            <person name="Zhang S."/>
            <person name="Liu B."/>
            <person name="Cheng P."/>
            <person name="Jiang X."/>
            <person name="Li J."/>
            <person name="Fan D."/>
            <person name="Wang W."/>
            <person name="Fu W."/>
            <person name="Wang T."/>
            <person name="Wang B."/>
            <person name="Zhang J."/>
            <person name="Peng Z."/>
            <person name="Li Y."/>
            <person name="Li N."/>
            <person name="Wang J."/>
            <person name="Chen M."/>
            <person name="He Y."/>
            <person name="Tan F."/>
            <person name="Song X."/>
            <person name="Zheng Q."/>
            <person name="Huang R."/>
            <person name="Yang H."/>
            <person name="Du X."/>
            <person name="Chen L."/>
            <person name="Yang M."/>
            <person name="Gaffney P.M."/>
            <person name="Wang S."/>
            <person name="Luo L."/>
            <person name="She Z."/>
            <person name="Ming Y."/>
            <person name="Huang W."/>
            <person name="Zhang S."/>
            <person name="Huang B."/>
            <person name="Zhang Y."/>
            <person name="Qu T."/>
            <person name="Ni P."/>
            <person name="Miao G."/>
            <person name="Wang J."/>
            <person name="Wang Q."/>
            <person name="Steinberg C.E."/>
            <person name="Wang H."/>
            <person name="Li N."/>
            <person name="Qian L."/>
            <person name="Zhang G."/>
            <person name="Li Y."/>
            <person name="Yang H."/>
            <person name="Liu X."/>
            <person name="Wang J."/>
            <person name="Yin Y."/>
            <person name="Wang J."/>
        </authorList>
    </citation>
    <scope>NUCLEOTIDE SEQUENCE [LARGE SCALE GENOMIC DNA]</scope>
    <source>
        <strain evidence="2">05x7-T-G4-1.051#20</strain>
    </source>
</reference>
<feature type="region of interest" description="Disordered" evidence="1">
    <location>
        <begin position="30"/>
        <end position="81"/>
    </location>
</feature>
<accession>K1Q8M3</accession>
<gene>
    <name evidence="2" type="ORF">CGI_10003249</name>
</gene>
<proteinExistence type="predicted"/>
<dbReference type="AlphaFoldDB" id="K1Q8M3"/>
<feature type="compositionally biased region" description="Basic and acidic residues" evidence="1">
    <location>
        <begin position="53"/>
        <end position="81"/>
    </location>
</feature>